<gene>
    <name evidence="1" type="ORF">GCM10009554_75570</name>
</gene>
<dbReference type="Proteomes" id="UP001500542">
    <property type="component" value="Unassembled WGS sequence"/>
</dbReference>
<evidence type="ECO:0000313" key="2">
    <source>
        <dbReference type="Proteomes" id="UP001500542"/>
    </source>
</evidence>
<dbReference type="EMBL" id="BAAAHK010000021">
    <property type="protein sequence ID" value="GAA0960463.1"/>
    <property type="molecule type" value="Genomic_DNA"/>
</dbReference>
<evidence type="ECO:0000313" key="1">
    <source>
        <dbReference type="EMBL" id="GAA0960463.1"/>
    </source>
</evidence>
<name>A0ABN1RN84_9ACTN</name>
<sequence length="278" mass="31040">MRAKVLYVSDLTYPARGRRYGDEDAYLTRELREHFDLALCHPLDAVGLMDRFDAVIVRNSGPVLHFQAEYDEFRAEAIARGTRVFNQLSGKADMVGKQYLVELSDAGYPVIPTTDSDPSTLPESAGYLVKPKLGSDSIGLRKVSREELSTLALDGLLAQPLVDFQYEVSFYFVDRDFQYALYTPDPRHRWELAPYQPTEADLAFAQRFVDWNTIDHGIQRVDACRTSTTTAGATGAGELLLVELEDLNPFLSLASTTDDRRTTFVDRVASSLGALLAL</sequence>
<reference evidence="1 2" key="1">
    <citation type="journal article" date="2019" name="Int. J. Syst. Evol. Microbiol.">
        <title>The Global Catalogue of Microorganisms (GCM) 10K type strain sequencing project: providing services to taxonomists for standard genome sequencing and annotation.</title>
        <authorList>
            <consortium name="The Broad Institute Genomics Platform"/>
            <consortium name="The Broad Institute Genome Sequencing Center for Infectious Disease"/>
            <person name="Wu L."/>
            <person name="Ma J."/>
        </authorList>
    </citation>
    <scope>NUCLEOTIDE SEQUENCE [LARGE SCALE GENOMIC DNA]</scope>
    <source>
        <strain evidence="1 2">JCM 10977</strain>
    </source>
</reference>
<evidence type="ECO:0008006" key="3">
    <source>
        <dbReference type="Google" id="ProtNLM"/>
    </source>
</evidence>
<keyword evidence="2" id="KW-1185">Reference proteome</keyword>
<accession>A0ABN1RN84</accession>
<comment type="caution">
    <text evidence="1">The sequence shown here is derived from an EMBL/GenBank/DDBJ whole genome shotgun (WGS) entry which is preliminary data.</text>
</comment>
<protein>
    <recommendedName>
        <fullName evidence="3">ATP-grasp domain-containing protein</fullName>
    </recommendedName>
</protein>
<proteinExistence type="predicted"/>
<dbReference type="RefSeq" id="WP_343982098.1">
    <property type="nucleotide sequence ID" value="NZ_BAAAHK010000021.1"/>
</dbReference>
<organism evidence="1 2">
    <name type="scientific">Kribbella koreensis</name>
    <dbReference type="NCBI Taxonomy" id="57909"/>
    <lineage>
        <taxon>Bacteria</taxon>
        <taxon>Bacillati</taxon>
        <taxon>Actinomycetota</taxon>
        <taxon>Actinomycetes</taxon>
        <taxon>Propionibacteriales</taxon>
        <taxon>Kribbellaceae</taxon>
        <taxon>Kribbella</taxon>
    </lineage>
</organism>